<sequence>MIRQLPISLNACHKSDVRSQFAALCWRLQGDAPEILLITTRGTGRWIVPKGWPMDGMTPAASAAQEAWEEAGVIGTPAEECLGLYSYTKKVADGAAVPCLVMVYPVRVGELREDFPEKGQRRRDWFSLPEAALRVREAALAQIIGGFDPGALS</sequence>
<evidence type="ECO:0000313" key="6">
    <source>
        <dbReference type="EMBL" id="SIT78809.1"/>
    </source>
</evidence>
<dbReference type="GO" id="GO:0016462">
    <property type="term" value="F:pyrophosphatase activity"/>
    <property type="evidence" value="ECO:0007669"/>
    <property type="project" value="InterPro"/>
</dbReference>
<comment type="cofactor">
    <cofactor evidence="1">
        <name>Mg(2+)</name>
        <dbReference type="ChEBI" id="CHEBI:18420"/>
    </cofactor>
</comment>
<evidence type="ECO:0000256" key="1">
    <source>
        <dbReference type="ARBA" id="ARBA00001946"/>
    </source>
</evidence>
<feature type="domain" description="Nudix hydrolase" evidence="5">
    <location>
        <begin position="18"/>
        <end position="148"/>
    </location>
</feature>
<dbReference type="Proteomes" id="UP000192455">
    <property type="component" value="Unassembled WGS sequence"/>
</dbReference>
<dbReference type="AlphaFoldDB" id="A0A1R3WL19"/>
<dbReference type="STRING" id="515897.SAMN05421849_1021"/>
<accession>A0A1R3WL19</accession>
<dbReference type="PANTHER" id="PTHR12629">
    <property type="entry name" value="DIPHOSPHOINOSITOL POLYPHOSPHATE PHOSPHOHYDROLASE"/>
    <property type="match status" value="1"/>
</dbReference>
<organism evidence="6 7">
    <name type="scientific">Pontibaca methylaminivorans</name>
    <dbReference type="NCBI Taxonomy" id="515897"/>
    <lineage>
        <taxon>Bacteria</taxon>
        <taxon>Pseudomonadati</taxon>
        <taxon>Pseudomonadota</taxon>
        <taxon>Alphaproteobacteria</taxon>
        <taxon>Rhodobacterales</taxon>
        <taxon>Roseobacteraceae</taxon>
        <taxon>Pontibaca</taxon>
    </lineage>
</organism>
<dbReference type="InterPro" id="IPR015797">
    <property type="entry name" value="NUDIX_hydrolase-like_dom_sf"/>
</dbReference>
<dbReference type="PROSITE" id="PS51462">
    <property type="entry name" value="NUDIX"/>
    <property type="match status" value="1"/>
</dbReference>
<evidence type="ECO:0000313" key="7">
    <source>
        <dbReference type="Proteomes" id="UP000192455"/>
    </source>
</evidence>
<keyword evidence="3" id="KW-0378">Hydrolase</keyword>
<keyword evidence="7" id="KW-1185">Reference proteome</keyword>
<dbReference type="GO" id="GO:0046872">
    <property type="term" value="F:metal ion binding"/>
    <property type="evidence" value="ECO:0007669"/>
    <property type="project" value="UniProtKB-KW"/>
</dbReference>
<dbReference type="EMBL" id="FTPS01000001">
    <property type="protein sequence ID" value="SIT78809.1"/>
    <property type="molecule type" value="Genomic_DNA"/>
</dbReference>
<dbReference type="Gene3D" id="3.90.79.10">
    <property type="entry name" value="Nucleoside Triphosphate Pyrophosphohydrolase"/>
    <property type="match status" value="1"/>
</dbReference>
<dbReference type="InterPro" id="IPR000086">
    <property type="entry name" value="NUDIX_hydrolase_dom"/>
</dbReference>
<dbReference type="PANTHER" id="PTHR12629:SF0">
    <property type="entry name" value="DIPHOSPHOINOSITOL-POLYPHOSPHATE DIPHOSPHATASE"/>
    <property type="match status" value="1"/>
</dbReference>
<keyword evidence="4" id="KW-0460">Magnesium</keyword>
<evidence type="ECO:0000256" key="3">
    <source>
        <dbReference type="ARBA" id="ARBA00022801"/>
    </source>
</evidence>
<dbReference type="Pfam" id="PF00293">
    <property type="entry name" value="NUDIX"/>
    <property type="match status" value="1"/>
</dbReference>
<dbReference type="InterPro" id="IPR047198">
    <property type="entry name" value="DDP-like_NUDIX"/>
</dbReference>
<proteinExistence type="predicted"/>
<gene>
    <name evidence="6" type="ORF">SAMN05421849_1021</name>
</gene>
<name>A0A1R3WL19_9RHOB</name>
<protein>
    <submittedName>
        <fullName evidence="6">8-oxo-dGTP pyrophosphatase MutT, NUDIX family</fullName>
    </submittedName>
</protein>
<dbReference type="CDD" id="cd04666">
    <property type="entry name" value="NUDIX_DIPP2_like_Nudt4"/>
    <property type="match status" value="1"/>
</dbReference>
<dbReference type="GO" id="GO:0005737">
    <property type="term" value="C:cytoplasm"/>
    <property type="evidence" value="ECO:0007669"/>
    <property type="project" value="TreeGrafter"/>
</dbReference>
<reference evidence="6 7" key="1">
    <citation type="submission" date="2017-01" db="EMBL/GenBank/DDBJ databases">
        <authorList>
            <person name="Mah S.A."/>
            <person name="Swanson W.J."/>
            <person name="Moy G.W."/>
            <person name="Vacquier V.D."/>
        </authorList>
    </citation>
    <scope>NUCLEOTIDE SEQUENCE [LARGE SCALE GENOMIC DNA]</scope>
    <source>
        <strain evidence="6 7">DSM 21219</strain>
    </source>
</reference>
<evidence type="ECO:0000256" key="4">
    <source>
        <dbReference type="ARBA" id="ARBA00022842"/>
    </source>
</evidence>
<dbReference type="OrthoDB" id="7066910at2"/>
<keyword evidence="2" id="KW-0479">Metal-binding</keyword>
<evidence type="ECO:0000256" key="2">
    <source>
        <dbReference type="ARBA" id="ARBA00022723"/>
    </source>
</evidence>
<evidence type="ECO:0000259" key="5">
    <source>
        <dbReference type="PROSITE" id="PS51462"/>
    </source>
</evidence>
<dbReference type="SUPFAM" id="SSF55811">
    <property type="entry name" value="Nudix"/>
    <property type="match status" value="1"/>
</dbReference>